<gene>
    <name evidence="1" type="ORF">GM668_10020</name>
</gene>
<evidence type="ECO:0000313" key="1">
    <source>
        <dbReference type="EMBL" id="MTW02416.1"/>
    </source>
</evidence>
<evidence type="ECO:0000313" key="2">
    <source>
        <dbReference type="Proteomes" id="UP000484015"/>
    </source>
</evidence>
<sequence length="164" mass="18055">MQRVYALDIDAKKIITYVHGHQPAAAYRRRLVLCLHDKSFLIRVPACRSSQGISIGKRRVWAAGGSSDYEDEVVVEAMGRCTGSTSIPPALGKACLLVTNRSTKNSQNKQFDQFSQFQQIADTPLNWANFSNKLLLENWPTDAAAWQAGTCLIQLACRGAAGQI</sequence>
<dbReference type="RefSeq" id="WP_155438781.1">
    <property type="nucleotide sequence ID" value="NZ_WNLA01000004.1"/>
</dbReference>
<keyword evidence="2" id="KW-1185">Reference proteome</keyword>
<dbReference type="AlphaFoldDB" id="A0A6L6PYS3"/>
<reference evidence="1 2" key="1">
    <citation type="submission" date="2019-11" db="EMBL/GenBank/DDBJ databases">
        <title>Type strains purchased from KCTC, JCM and DSMZ.</title>
        <authorList>
            <person name="Lu H."/>
        </authorList>
    </citation>
    <scope>NUCLEOTIDE SEQUENCE [LARGE SCALE GENOMIC DNA]</scope>
    <source>
        <strain evidence="1 2">KCTC 42409</strain>
    </source>
</reference>
<protein>
    <submittedName>
        <fullName evidence="1">Uncharacterized protein</fullName>
    </submittedName>
</protein>
<dbReference type="EMBL" id="WNLA01000004">
    <property type="protein sequence ID" value="MTW02416.1"/>
    <property type="molecule type" value="Genomic_DNA"/>
</dbReference>
<accession>A0A6L6PYS3</accession>
<name>A0A6L6PYS3_9BURK</name>
<organism evidence="1 2">
    <name type="scientific">Pseudoduganella ginsengisoli</name>
    <dbReference type="NCBI Taxonomy" id="1462440"/>
    <lineage>
        <taxon>Bacteria</taxon>
        <taxon>Pseudomonadati</taxon>
        <taxon>Pseudomonadota</taxon>
        <taxon>Betaproteobacteria</taxon>
        <taxon>Burkholderiales</taxon>
        <taxon>Oxalobacteraceae</taxon>
        <taxon>Telluria group</taxon>
        <taxon>Pseudoduganella</taxon>
    </lineage>
</organism>
<comment type="caution">
    <text evidence="1">The sequence shown here is derived from an EMBL/GenBank/DDBJ whole genome shotgun (WGS) entry which is preliminary data.</text>
</comment>
<dbReference type="Proteomes" id="UP000484015">
    <property type="component" value="Unassembled WGS sequence"/>
</dbReference>
<proteinExistence type="predicted"/>